<gene>
    <name evidence="2" type="ORF">C7S10_12580</name>
</gene>
<dbReference type="AlphaFoldDB" id="A0A2R7YW07"/>
<dbReference type="Proteomes" id="UP000244867">
    <property type="component" value="Unassembled WGS sequence"/>
</dbReference>
<dbReference type="PANTHER" id="PTHR11786">
    <property type="entry name" value="N-HYDROXYARYLAMINE O-ACETYLTRANSFERASE"/>
    <property type="match status" value="1"/>
</dbReference>
<dbReference type="Gene3D" id="3.30.2140.10">
    <property type="entry name" value="Arylamine N-acetyltransferase"/>
    <property type="match status" value="1"/>
</dbReference>
<accession>A0A2R7YW07</accession>
<dbReference type="OrthoDB" id="7181050at2"/>
<dbReference type="InterPro" id="IPR001447">
    <property type="entry name" value="Arylamine_N-AcTrfase"/>
</dbReference>
<dbReference type="RefSeq" id="WP_108344784.1">
    <property type="nucleotide sequence ID" value="NZ_PYXZ01000005.1"/>
</dbReference>
<dbReference type="Pfam" id="PF00797">
    <property type="entry name" value="Acetyltransf_2"/>
    <property type="match status" value="1"/>
</dbReference>
<sequence length="290" mass="31713">MTSEAYLRRLGLDTRPGVCVESLRALHRAHVERIPYDNLSIQLDRPDAVATSAQRAADGGRVGYCFQQNTAFESLLADLGFATSRRHAHVWTRPADQFDDELNHLALVVSGLPTEANPGGHWWVDVGLGDAFAEPLPLVRGEHEEDGFRFEIGAGYGAQAAGRPTGPAAWTFRHDPAGVFSGVVVTSRPSDPAAVEQAHLRLGSGPDSPFRRVLVVQRRDGATSITLRGCVLHEVTATSRRSTDVTTYAAWREALERLALPVGDVTEQEWQVLWARTRGAHEAWDLAGRP</sequence>
<reference evidence="2 3" key="1">
    <citation type="submission" date="2018-03" db="EMBL/GenBank/DDBJ databases">
        <authorList>
            <person name="Keele B.F."/>
        </authorList>
    </citation>
    <scope>NUCLEOTIDE SEQUENCE [LARGE SCALE GENOMIC DNA]</scope>
    <source>
        <strain evidence="2 3">IB-3</strain>
    </source>
</reference>
<evidence type="ECO:0000256" key="1">
    <source>
        <dbReference type="ARBA" id="ARBA00006547"/>
    </source>
</evidence>
<comment type="caution">
    <text evidence="2">The sequence shown here is derived from an EMBL/GenBank/DDBJ whole genome shotgun (WGS) entry which is preliminary data.</text>
</comment>
<proteinExistence type="inferred from homology"/>
<keyword evidence="3" id="KW-1185">Reference proteome</keyword>
<dbReference type="SUPFAM" id="SSF54001">
    <property type="entry name" value="Cysteine proteinases"/>
    <property type="match status" value="1"/>
</dbReference>
<keyword evidence="2" id="KW-0808">Transferase</keyword>
<dbReference type="GO" id="GO:0016407">
    <property type="term" value="F:acetyltransferase activity"/>
    <property type="evidence" value="ECO:0007669"/>
    <property type="project" value="InterPro"/>
</dbReference>
<evidence type="ECO:0000313" key="2">
    <source>
        <dbReference type="EMBL" id="PUA80590.1"/>
    </source>
</evidence>
<organism evidence="2 3">
    <name type="scientific">Nocardioides currus</name>
    <dbReference type="NCBI Taxonomy" id="2133958"/>
    <lineage>
        <taxon>Bacteria</taxon>
        <taxon>Bacillati</taxon>
        <taxon>Actinomycetota</taxon>
        <taxon>Actinomycetes</taxon>
        <taxon>Propionibacteriales</taxon>
        <taxon>Nocardioidaceae</taxon>
        <taxon>Nocardioides</taxon>
    </lineage>
</organism>
<comment type="similarity">
    <text evidence="1">Belongs to the arylamine N-acetyltransferase family.</text>
</comment>
<protein>
    <submittedName>
        <fullName evidence="2">Arylamine N-acetyltransferase</fullName>
    </submittedName>
</protein>
<dbReference type="EMBL" id="PYXZ01000005">
    <property type="protein sequence ID" value="PUA80590.1"/>
    <property type="molecule type" value="Genomic_DNA"/>
</dbReference>
<dbReference type="PANTHER" id="PTHR11786:SF0">
    <property type="entry name" value="ARYLAMINE N-ACETYLTRANSFERASE 4-RELATED"/>
    <property type="match status" value="1"/>
</dbReference>
<evidence type="ECO:0000313" key="3">
    <source>
        <dbReference type="Proteomes" id="UP000244867"/>
    </source>
</evidence>
<dbReference type="InterPro" id="IPR038765">
    <property type="entry name" value="Papain-like_cys_pep_sf"/>
</dbReference>
<dbReference type="Gene3D" id="2.40.128.150">
    <property type="entry name" value="Cysteine proteinases"/>
    <property type="match status" value="1"/>
</dbReference>
<name>A0A2R7YW07_9ACTN</name>